<name>A0A3N4LX13_9PEZI</name>
<sequence length="283" mass="30327">MISPRTAILPVLLLLTSSSAVYALPAADNMLNPRDLGNLTKEQRQRLDSLQVDQPQCVQKCADARQNNSEPNYIPLCALNDQSTTEEENDPNVKNAYSCLCTDKVYVADSMACLVKNCGSNSTALDYALSSQYGMCKVYADINYPKPEVFLNDLCLLDDMPKGATVPTDVSLVRFIWPDYTFAKDFPKKTATTWAPSGTPLYPSGYIYSEPQWTCTPTPLADSESQDSTSTSGSEAPAPTSSNGTSKGNSTATTDKGVASSGRHGMLGMTAVVAAVAGLAIFL</sequence>
<reference evidence="3 4" key="1">
    <citation type="journal article" date="2018" name="Nat. Ecol. Evol.">
        <title>Pezizomycetes genomes reveal the molecular basis of ectomycorrhizal truffle lifestyle.</title>
        <authorList>
            <person name="Murat C."/>
            <person name="Payen T."/>
            <person name="Noel B."/>
            <person name="Kuo A."/>
            <person name="Morin E."/>
            <person name="Chen J."/>
            <person name="Kohler A."/>
            <person name="Krizsan K."/>
            <person name="Balestrini R."/>
            <person name="Da Silva C."/>
            <person name="Montanini B."/>
            <person name="Hainaut M."/>
            <person name="Levati E."/>
            <person name="Barry K.W."/>
            <person name="Belfiori B."/>
            <person name="Cichocki N."/>
            <person name="Clum A."/>
            <person name="Dockter R.B."/>
            <person name="Fauchery L."/>
            <person name="Guy J."/>
            <person name="Iotti M."/>
            <person name="Le Tacon F."/>
            <person name="Lindquist E.A."/>
            <person name="Lipzen A."/>
            <person name="Malagnac F."/>
            <person name="Mello A."/>
            <person name="Molinier V."/>
            <person name="Miyauchi S."/>
            <person name="Poulain J."/>
            <person name="Riccioni C."/>
            <person name="Rubini A."/>
            <person name="Sitrit Y."/>
            <person name="Splivallo R."/>
            <person name="Traeger S."/>
            <person name="Wang M."/>
            <person name="Zifcakova L."/>
            <person name="Wipf D."/>
            <person name="Zambonelli A."/>
            <person name="Paolocci F."/>
            <person name="Nowrousian M."/>
            <person name="Ottonello S."/>
            <person name="Baldrian P."/>
            <person name="Spatafora J.W."/>
            <person name="Henrissat B."/>
            <person name="Nagy L.G."/>
            <person name="Aury J.M."/>
            <person name="Wincker P."/>
            <person name="Grigoriev I.V."/>
            <person name="Bonfante P."/>
            <person name="Martin F.M."/>
        </authorList>
    </citation>
    <scope>NUCLEOTIDE SEQUENCE [LARGE SCALE GENOMIC DNA]</scope>
    <source>
        <strain evidence="3 4">ATCC MYA-4762</strain>
    </source>
</reference>
<keyword evidence="2" id="KW-0732">Signal</keyword>
<dbReference type="OrthoDB" id="5446595at2759"/>
<gene>
    <name evidence="3" type="ORF">L211DRAFT_835492</name>
</gene>
<protein>
    <recommendedName>
        <fullName evidence="5">Extracellular membrane protein CFEM domain-containing protein</fullName>
    </recommendedName>
</protein>
<accession>A0A3N4LX13</accession>
<dbReference type="InParanoid" id="A0A3N4LX13"/>
<feature type="signal peptide" evidence="2">
    <location>
        <begin position="1"/>
        <end position="23"/>
    </location>
</feature>
<dbReference type="AlphaFoldDB" id="A0A3N4LX13"/>
<evidence type="ECO:0000256" key="2">
    <source>
        <dbReference type="SAM" id="SignalP"/>
    </source>
</evidence>
<feature type="chain" id="PRO_5018281782" description="Extracellular membrane protein CFEM domain-containing protein" evidence="2">
    <location>
        <begin position="24"/>
        <end position="283"/>
    </location>
</feature>
<feature type="compositionally biased region" description="Low complexity" evidence="1">
    <location>
        <begin position="222"/>
        <end position="254"/>
    </location>
</feature>
<evidence type="ECO:0000256" key="1">
    <source>
        <dbReference type="SAM" id="MobiDB-lite"/>
    </source>
</evidence>
<organism evidence="3 4">
    <name type="scientific">Terfezia boudieri ATCC MYA-4762</name>
    <dbReference type="NCBI Taxonomy" id="1051890"/>
    <lineage>
        <taxon>Eukaryota</taxon>
        <taxon>Fungi</taxon>
        <taxon>Dikarya</taxon>
        <taxon>Ascomycota</taxon>
        <taxon>Pezizomycotina</taxon>
        <taxon>Pezizomycetes</taxon>
        <taxon>Pezizales</taxon>
        <taxon>Pezizaceae</taxon>
        <taxon>Terfezia</taxon>
    </lineage>
</organism>
<dbReference type="EMBL" id="ML121535">
    <property type="protein sequence ID" value="RPB26119.1"/>
    <property type="molecule type" value="Genomic_DNA"/>
</dbReference>
<proteinExistence type="predicted"/>
<evidence type="ECO:0000313" key="3">
    <source>
        <dbReference type="EMBL" id="RPB26119.1"/>
    </source>
</evidence>
<keyword evidence="4" id="KW-1185">Reference proteome</keyword>
<evidence type="ECO:0008006" key="5">
    <source>
        <dbReference type="Google" id="ProtNLM"/>
    </source>
</evidence>
<feature type="region of interest" description="Disordered" evidence="1">
    <location>
        <begin position="217"/>
        <end position="261"/>
    </location>
</feature>
<dbReference type="Proteomes" id="UP000267821">
    <property type="component" value="Unassembled WGS sequence"/>
</dbReference>
<evidence type="ECO:0000313" key="4">
    <source>
        <dbReference type="Proteomes" id="UP000267821"/>
    </source>
</evidence>